<dbReference type="Gene3D" id="1.10.10.10">
    <property type="entry name" value="Winged helix-like DNA-binding domain superfamily/Winged helix DNA-binding domain"/>
    <property type="match status" value="1"/>
</dbReference>
<dbReference type="InterPro" id="IPR036390">
    <property type="entry name" value="WH_DNA-bd_sf"/>
</dbReference>
<dbReference type="BioCyc" id="HACI382638:HAC_RS06815-MONOMER"/>
<sequence>MNYIFKQPMQYGYVQISNDICNDQRVSDTAFAIYGFIKQHATTFKLTVASIAKRFNKSLPTVYKYLNQLKDLGYLEFERPRNSDGTFTKFLRFFIANHAKTAYVNPTSHQQRVLKWIKPPKQGSNAEDNEAQSILKPLSAYNNKKNKNKHAHIRAHEEFSHSEAIETHEVFQDQEDFKNPHENSFSFKSQISDPGLFARFKGFLSSILGNLDTKGLDPTERLAFEEFLNYRNEKHKISYSTKKALLEQCLSIKAQGEDLVFCIKQSIRRNYNEIYARMHFEKPYKSEAQKRNEEVMSYFDCDFKPNPKYNGYCIW</sequence>
<dbReference type="Pfam" id="PF13730">
    <property type="entry name" value="HTH_36"/>
    <property type="match status" value="1"/>
</dbReference>
<organism evidence="1 2">
    <name type="scientific">Helicobacter acinonychis (strain Sheeba)</name>
    <dbReference type="NCBI Taxonomy" id="382638"/>
    <lineage>
        <taxon>Bacteria</taxon>
        <taxon>Pseudomonadati</taxon>
        <taxon>Campylobacterota</taxon>
        <taxon>Epsilonproteobacteria</taxon>
        <taxon>Campylobacterales</taxon>
        <taxon>Helicobacteraceae</taxon>
        <taxon>Helicobacter</taxon>
    </lineage>
</organism>
<evidence type="ECO:0000313" key="1">
    <source>
        <dbReference type="EMBL" id="CAK00318.1"/>
    </source>
</evidence>
<dbReference type="EMBL" id="AM260522">
    <property type="protein sequence ID" value="CAK00318.1"/>
    <property type="molecule type" value="Genomic_DNA"/>
</dbReference>
<dbReference type="GeneID" id="31758862"/>
<dbReference type="OrthoDB" id="5330101at2"/>
<proteinExistence type="predicted"/>
<reference evidence="1 2" key="1">
    <citation type="journal article" date="2006" name="PLoS Genet.">
        <title>Who ate whom? Adaptive Helicobacter genomic changes that accompanied a host jump from early humans to large felines.</title>
        <authorList>
            <person name="Eppinger M."/>
            <person name="Baar C."/>
            <person name="Linz B."/>
            <person name="Raddatz G."/>
            <person name="Lanz C."/>
            <person name="Keller H."/>
            <person name="Morelli G."/>
            <person name="Gressmann H."/>
            <person name="Achtman M."/>
            <person name="Schuster S.C."/>
        </authorList>
    </citation>
    <scope>NUCLEOTIDE SEQUENCE [LARGE SCALE GENOMIC DNA]</scope>
    <source>
        <strain evidence="1 2">Sheeba</strain>
    </source>
</reference>
<dbReference type="KEGG" id="hac:Hac_1609"/>
<dbReference type="GO" id="GO:0006355">
    <property type="term" value="P:regulation of DNA-templated transcription"/>
    <property type="evidence" value="ECO:0007669"/>
    <property type="project" value="UniProtKB-ARBA"/>
</dbReference>
<dbReference type="Proteomes" id="UP000000775">
    <property type="component" value="Chromosome"/>
</dbReference>
<keyword evidence="2" id="KW-1185">Reference proteome</keyword>
<evidence type="ECO:0000313" key="2">
    <source>
        <dbReference type="Proteomes" id="UP000000775"/>
    </source>
</evidence>
<dbReference type="InterPro" id="IPR036388">
    <property type="entry name" value="WH-like_DNA-bd_sf"/>
</dbReference>
<name>Q17VK8_HELAH</name>
<dbReference type="AlphaFoldDB" id="Q17VK8"/>
<dbReference type="STRING" id="382638.Hac_1609"/>
<dbReference type="CDD" id="cd00090">
    <property type="entry name" value="HTH_ARSR"/>
    <property type="match status" value="1"/>
</dbReference>
<dbReference type="RefSeq" id="WP_011578401.1">
    <property type="nucleotide sequence ID" value="NC_008229.1"/>
</dbReference>
<dbReference type="InterPro" id="IPR011991">
    <property type="entry name" value="ArsR-like_HTH"/>
</dbReference>
<dbReference type="SUPFAM" id="SSF46785">
    <property type="entry name" value="Winged helix' DNA-binding domain"/>
    <property type="match status" value="1"/>
</dbReference>
<dbReference type="HOGENOM" id="CLU_078197_0_0_7"/>
<gene>
    <name evidence="1" type="primary">Hac prophage II orf6</name>
    <name evidence="1" type="ordered locus">Hac_1609</name>
</gene>
<accession>Q17VK8</accession>
<protein>
    <submittedName>
        <fullName evidence="1">Uncharacterized protein</fullName>
    </submittedName>
</protein>